<dbReference type="RefSeq" id="WP_131728716.1">
    <property type="nucleotide sequence ID" value="NZ_CYTI01000008.1"/>
</dbReference>
<evidence type="ECO:0000313" key="2">
    <source>
        <dbReference type="EMBL" id="MCZ8403472.1"/>
    </source>
</evidence>
<comment type="caution">
    <text evidence="2">The sequence shown here is derived from an EMBL/GenBank/DDBJ whole genome shotgun (WGS) entry which is preliminary data.</text>
</comment>
<protein>
    <recommendedName>
        <fullName evidence="1">PRTase-CE domain-containing protein</fullName>
    </recommendedName>
</protein>
<proteinExistence type="predicted"/>
<dbReference type="InterPro" id="IPR056920">
    <property type="entry name" value="PRTase-CE"/>
</dbReference>
<feature type="domain" description="PRTase-CE" evidence="1">
    <location>
        <begin position="38"/>
        <end position="282"/>
    </location>
</feature>
<organism evidence="2 3">
    <name type="scientific">Alcaligenes xylosoxydans xylosoxydans</name>
    <name type="common">Achromobacter xylosoxidans</name>
    <dbReference type="NCBI Taxonomy" id="85698"/>
    <lineage>
        <taxon>Bacteria</taxon>
        <taxon>Pseudomonadati</taxon>
        <taxon>Pseudomonadota</taxon>
        <taxon>Betaproteobacteria</taxon>
        <taxon>Burkholderiales</taxon>
        <taxon>Alcaligenaceae</taxon>
        <taxon>Achromobacter</taxon>
    </lineage>
</organism>
<name>A0A9X3R5G2_ALCXX</name>
<dbReference type="Proteomes" id="UP001141992">
    <property type="component" value="Unassembled WGS sequence"/>
</dbReference>
<accession>A0A9X3R5G2</accession>
<sequence length="284" mass="32690">MSIAAAHISAEALSDMIQLFESQSWTKILHEELAELWNICTSREQQVLIRDLIRDFCMFDAEREANACRQFNEQIQQWELKPGSTWIVAVANADEIDGSTAGLQKLKNKVLPYEEWHSRFVSNIPEAAKKIRNGDNIVLFDDFVGSGKKIVRKVAWLKKILEDNAIREMNIFSSCFSGMELGIQYIKDELKIPVFTSISLKRGISDRYKEKDLETAIRTMKDIEAQLSPTYRNKYINEYSLGFNQSEALYCATNDNCPNNVFPVFWWPKKKDGSPFRTLLQRAG</sequence>
<evidence type="ECO:0000313" key="3">
    <source>
        <dbReference type="Proteomes" id="UP001141992"/>
    </source>
</evidence>
<dbReference type="Pfam" id="PF24390">
    <property type="entry name" value="PRTase-CE"/>
    <property type="match status" value="1"/>
</dbReference>
<dbReference type="EMBL" id="JAPZVI010000015">
    <property type="protein sequence ID" value="MCZ8403472.1"/>
    <property type="molecule type" value="Genomic_DNA"/>
</dbReference>
<evidence type="ECO:0000259" key="1">
    <source>
        <dbReference type="Pfam" id="PF24390"/>
    </source>
</evidence>
<dbReference type="AlphaFoldDB" id="A0A9X3R5G2"/>
<reference evidence="2" key="1">
    <citation type="submission" date="2022-12" db="EMBL/GenBank/DDBJ databases">
        <authorList>
            <person name="Voronina O.L."/>
            <person name="Kunda M.S."/>
            <person name="Ryzhova N."/>
            <person name="Aksenova E.I."/>
        </authorList>
    </citation>
    <scope>NUCLEOTIDE SEQUENCE</scope>
    <source>
        <strain evidence="2">SCCH136:Ach223948</strain>
    </source>
</reference>
<gene>
    <name evidence="2" type="ORF">O9570_18610</name>
</gene>